<protein>
    <submittedName>
        <fullName evidence="3">Putative membrane protein</fullName>
    </submittedName>
</protein>
<feature type="transmembrane region" description="Helical" evidence="1">
    <location>
        <begin position="187"/>
        <end position="208"/>
    </location>
</feature>
<accession>A0A1R4G0B7</accession>
<feature type="transmembrane region" description="Helical" evidence="1">
    <location>
        <begin position="91"/>
        <end position="109"/>
    </location>
</feature>
<feature type="transmembrane region" description="Helical" evidence="1">
    <location>
        <begin position="215"/>
        <end position="233"/>
    </location>
</feature>
<gene>
    <name evidence="3" type="ORF">FM101_06900</name>
</gene>
<evidence type="ECO:0000259" key="2">
    <source>
        <dbReference type="Pfam" id="PF07786"/>
    </source>
</evidence>
<dbReference type="InterPro" id="IPR012429">
    <property type="entry name" value="HGSNAT_cat"/>
</dbReference>
<dbReference type="Proteomes" id="UP000195913">
    <property type="component" value="Unassembled WGS sequence"/>
</dbReference>
<dbReference type="Pfam" id="PF07786">
    <property type="entry name" value="HGSNAT_cat"/>
    <property type="match status" value="1"/>
</dbReference>
<feature type="transmembrane region" description="Helical" evidence="1">
    <location>
        <begin position="137"/>
        <end position="155"/>
    </location>
</feature>
<organism evidence="3 4">
    <name type="scientific">Arthrobacter rhombi</name>
    <dbReference type="NCBI Taxonomy" id="71253"/>
    <lineage>
        <taxon>Bacteria</taxon>
        <taxon>Bacillati</taxon>
        <taxon>Actinomycetota</taxon>
        <taxon>Actinomycetes</taxon>
        <taxon>Micrococcales</taxon>
        <taxon>Micrococcaceae</taxon>
        <taxon>Arthrobacter</taxon>
    </lineage>
</organism>
<dbReference type="AlphaFoldDB" id="A0A1R4G0B7"/>
<evidence type="ECO:0000313" key="3">
    <source>
        <dbReference type="EMBL" id="SJM61571.1"/>
    </source>
</evidence>
<keyword evidence="1" id="KW-0472">Membrane</keyword>
<feature type="transmembrane region" description="Helical" evidence="1">
    <location>
        <begin position="45"/>
        <end position="71"/>
    </location>
</feature>
<dbReference type="RefSeq" id="WP_086997367.1">
    <property type="nucleotide sequence ID" value="NZ_FUHW01000025.1"/>
</dbReference>
<evidence type="ECO:0000313" key="4">
    <source>
        <dbReference type="Proteomes" id="UP000195913"/>
    </source>
</evidence>
<sequence length="338" mass="35272">MPSQSASAPAGRIVGVDVARGLALLGMMATHIMPLTRADESGAVHATWAATIFAGTSSALFAILAGVGLALLTGGSRPHTGTRLKSGRRSVLVRAVLITVIGLGCGALNTNVAVILVHYGALFLIATLFLGLRLRTLWFSAVGWLLLSPVLWYLLLPLATSRISPATVGPSPGLGDLLRPASLTADLFITGYYPVLVWTGFIVLGLAVGRCRLSLPPVALALTVGGALLSWAARALSDHLIGANDQALRTLGAITEANGLPLDAALLSGHGLEGVEGTPGGSPFLPRIAARLWTCCMWPGQRSPCWASASCWPWPYRRYSDWPATPCSGRSPGPAPRH</sequence>
<dbReference type="EMBL" id="FUHW01000025">
    <property type="protein sequence ID" value="SJM61571.1"/>
    <property type="molecule type" value="Genomic_DNA"/>
</dbReference>
<feature type="transmembrane region" description="Helical" evidence="1">
    <location>
        <begin position="115"/>
        <end position="132"/>
    </location>
</feature>
<keyword evidence="1" id="KW-0812">Transmembrane</keyword>
<evidence type="ECO:0000256" key="1">
    <source>
        <dbReference type="SAM" id="Phobius"/>
    </source>
</evidence>
<feature type="domain" description="Heparan-alpha-glucosaminide N-acetyltransferase catalytic" evidence="2">
    <location>
        <begin position="12"/>
        <end position="211"/>
    </location>
</feature>
<feature type="transmembrane region" description="Helical" evidence="1">
    <location>
        <begin position="12"/>
        <end position="33"/>
    </location>
</feature>
<proteinExistence type="predicted"/>
<keyword evidence="4" id="KW-1185">Reference proteome</keyword>
<name>A0A1R4G0B7_9MICC</name>
<reference evidence="3 4" key="1">
    <citation type="submission" date="2017-02" db="EMBL/GenBank/DDBJ databases">
        <authorList>
            <person name="Peterson S.W."/>
        </authorList>
    </citation>
    <scope>NUCLEOTIDE SEQUENCE [LARGE SCALE GENOMIC DNA]</scope>
    <source>
        <strain evidence="3 4">B Ar 00.02</strain>
    </source>
</reference>
<keyword evidence="1" id="KW-1133">Transmembrane helix</keyword>